<dbReference type="InterPro" id="IPR008969">
    <property type="entry name" value="CarboxyPept-like_regulatory"/>
</dbReference>
<dbReference type="STRING" id="1232681.ADIS_1995"/>
<evidence type="ECO:0000256" key="2">
    <source>
        <dbReference type="ARBA" id="ARBA00022448"/>
    </source>
</evidence>
<sequence length="1089" mass="119180">MIGILFYVGSGVVWAIHSDAQIMKDTKITLVKNTDTLAGFFRTIERQSKFKFVFEGKLDTSQRIELASLESNLEEVLQEVGQKAQLNFKQIGETITVKQLVRLASSEPVATRAMREVVVTGRVTDAASNESLPGATVIVKNTARGTSTDIDGRYSITVNAGEVLQFSFIGYNVQEVVVGNQSVINVALTLDSRSLDEVVVVGYGTQSKKDITSAIGSLSVGDKKLADLPITGPEQLLQGRVSGVNVTQNSGTPGGRSTVRIRGASSITGGNDPLYVVDGIPINTGNYSGAAAGSVQQNPLANISPNDIASIEVLKDASAAAIYGSRASNGVIIITTKRGAAESTRISYNMYYGFQEVAKRIPLLDGPEWGELINEANRNVGRQEPIADPSALPTTDWQDEIFRSSPIQNHELSLSGGTQRSQYFLSGSYLDQQGVVIGSGFSRGNFRFNFDQHINERLKAGVSLSLNRSKTDRVSTSDRQGIVAVAIVKSPAVPARLPDGSLNPNDPYISNIDNPLLIADQVTNEAFNNRVLGNTYIDYEILEGLTLRSTFGVDYLSLEEIYFVPPNNLTVVGRTTNGTGTNSHTQDIGWINENTLNFTREIGSDHRISALLGYSNQESVFSRTISAGSNFALESIPTLGSASIKNSSSTGSSWGLVSYFSRFNYGYKDKFNFAASYRVDGSSRFSENNKYGTFPSVSASYRLGQEAFLQDKSWVEDLKFRASWGRTGNQEIGNFTSRGLSGGGFNYIGQSGLAPTQLANPDLTWETTEQTNLGVDFSLLKNRVNLTVDAYLKKTSGLLLEVLLPRTSGFVSSLQNVGNVENRGIEVLLNTVNVDRNDFRWTSDFNIAFNRNKVTNLPGGPRPLGFNGYASIVKEGYPLGTFYGWKILGVNPETGDYIFDDLNGDNNIPFASTTEDVQVIGSAQPKFIGGLTNSFVFKNFDASVFLHFVYGNEIFNQAEYSYGRLHTWFNSSTLARERWRQPGDIATLHRAAWGDPYRNGSVSDRVLQDGSFLRIKNISLGYNMQGEVLRKLGVSNLRIYLAGQNLLTFTQYRGYDPEVNAYEDDSRLGFDLSSYPQARSYTMGLNLTF</sequence>
<protein>
    <submittedName>
        <fullName evidence="9">TonB-dependent receptor</fullName>
    </submittedName>
</protein>
<evidence type="ECO:0000256" key="6">
    <source>
        <dbReference type="ARBA" id="ARBA00023237"/>
    </source>
</evidence>
<evidence type="ECO:0000256" key="4">
    <source>
        <dbReference type="ARBA" id="ARBA00022692"/>
    </source>
</evidence>
<dbReference type="GO" id="GO:0009279">
    <property type="term" value="C:cell outer membrane"/>
    <property type="evidence" value="ECO:0007669"/>
    <property type="project" value="UniProtKB-SubCell"/>
</dbReference>
<dbReference type="Gene3D" id="2.170.130.10">
    <property type="entry name" value="TonB-dependent receptor, plug domain"/>
    <property type="match status" value="1"/>
</dbReference>
<keyword evidence="6 7" id="KW-0998">Cell outer membrane</keyword>
<keyword evidence="3 7" id="KW-1134">Transmembrane beta strand</keyword>
<dbReference type="Gene3D" id="2.60.40.1120">
    <property type="entry name" value="Carboxypeptidase-like, regulatory domain"/>
    <property type="match status" value="1"/>
</dbReference>
<comment type="similarity">
    <text evidence="7">Belongs to the TonB-dependent receptor family.</text>
</comment>
<keyword evidence="10" id="KW-1185">Reference proteome</keyword>
<dbReference type="EMBL" id="AQHR01000054">
    <property type="protein sequence ID" value="EON77465.1"/>
    <property type="molecule type" value="Genomic_DNA"/>
</dbReference>
<evidence type="ECO:0000313" key="10">
    <source>
        <dbReference type="Proteomes" id="UP000013909"/>
    </source>
</evidence>
<evidence type="ECO:0000313" key="9">
    <source>
        <dbReference type="EMBL" id="EON77465.1"/>
    </source>
</evidence>
<evidence type="ECO:0000256" key="3">
    <source>
        <dbReference type="ARBA" id="ARBA00022452"/>
    </source>
</evidence>
<dbReference type="SUPFAM" id="SSF49464">
    <property type="entry name" value="Carboxypeptidase regulatory domain-like"/>
    <property type="match status" value="1"/>
</dbReference>
<name>R7ZTL2_9BACT</name>
<dbReference type="Pfam" id="PF07715">
    <property type="entry name" value="Plug"/>
    <property type="match status" value="1"/>
</dbReference>
<comment type="caution">
    <text evidence="9">The sequence shown here is derived from an EMBL/GenBank/DDBJ whole genome shotgun (WGS) entry which is preliminary data.</text>
</comment>
<gene>
    <name evidence="9" type="ORF">ADIS_1995</name>
</gene>
<keyword evidence="4 7" id="KW-0812">Transmembrane</keyword>
<organism evidence="9 10">
    <name type="scientific">Lunatimonas lonarensis</name>
    <dbReference type="NCBI Taxonomy" id="1232681"/>
    <lineage>
        <taxon>Bacteria</taxon>
        <taxon>Pseudomonadati</taxon>
        <taxon>Bacteroidota</taxon>
        <taxon>Cytophagia</taxon>
        <taxon>Cytophagales</taxon>
        <taxon>Cyclobacteriaceae</taxon>
    </lineage>
</organism>
<dbReference type="InterPro" id="IPR012910">
    <property type="entry name" value="Plug_dom"/>
</dbReference>
<dbReference type="InterPro" id="IPR023997">
    <property type="entry name" value="TonB-dep_OMP_SusC/RagA_CS"/>
</dbReference>
<dbReference type="NCBIfam" id="TIGR04056">
    <property type="entry name" value="OMP_RagA_SusC"/>
    <property type="match status" value="1"/>
</dbReference>
<evidence type="ECO:0000256" key="7">
    <source>
        <dbReference type="PROSITE-ProRule" id="PRU01360"/>
    </source>
</evidence>
<accession>R7ZTL2</accession>
<dbReference type="InterPro" id="IPR039426">
    <property type="entry name" value="TonB-dep_rcpt-like"/>
</dbReference>
<dbReference type="InterPro" id="IPR023996">
    <property type="entry name" value="TonB-dep_OMP_SusC/RagA"/>
</dbReference>
<reference evidence="9 10" key="1">
    <citation type="submission" date="2013-02" db="EMBL/GenBank/DDBJ databases">
        <title>A novel strain isolated from Lonar lake, Maharashtra, India.</title>
        <authorList>
            <person name="Singh A."/>
        </authorList>
    </citation>
    <scope>NUCLEOTIDE SEQUENCE [LARGE SCALE GENOMIC DNA]</scope>
    <source>
        <strain evidence="9 10">AK24</strain>
    </source>
</reference>
<dbReference type="InterPro" id="IPR037066">
    <property type="entry name" value="Plug_dom_sf"/>
</dbReference>
<dbReference type="PROSITE" id="PS52016">
    <property type="entry name" value="TONB_DEPENDENT_REC_3"/>
    <property type="match status" value="1"/>
</dbReference>
<dbReference type="Proteomes" id="UP000013909">
    <property type="component" value="Unassembled WGS sequence"/>
</dbReference>
<comment type="subcellular location">
    <subcellularLocation>
        <location evidence="1 7">Cell outer membrane</location>
        <topology evidence="1 7">Multi-pass membrane protein</topology>
    </subcellularLocation>
</comment>
<evidence type="ECO:0000259" key="8">
    <source>
        <dbReference type="Pfam" id="PF07715"/>
    </source>
</evidence>
<keyword evidence="2 7" id="KW-0813">Transport</keyword>
<proteinExistence type="inferred from homology"/>
<dbReference type="InterPro" id="IPR036942">
    <property type="entry name" value="Beta-barrel_TonB_sf"/>
</dbReference>
<evidence type="ECO:0000256" key="5">
    <source>
        <dbReference type="ARBA" id="ARBA00023136"/>
    </source>
</evidence>
<dbReference type="Gene3D" id="2.40.170.20">
    <property type="entry name" value="TonB-dependent receptor, beta-barrel domain"/>
    <property type="match status" value="1"/>
</dbReference>
<dbReference type="PATRIC" id="fig|1288963.3.peg.1987"/>
<dbReference type="NCBIfam" id="TIGR04057">
    <property type="entry name" value="SusC_RagA_signa"/>
    <property type="match status" value="1"/>
</dbReference>
<dbReference type="Pfam" id="PF13715">
    <property type="entry name" value="CarbopepD_reg_2"/>
    <property type="match status" value="1"/>
</dbReference>
<keyword evidence="5 7" id="KW-0472">Membrane</keyword>
<evidence type="ECO:0000256" key="1">
    <source>
        <dbReference type="ARBA" id="ARBA00004571"/>
    </source>
</evidence>
<dbReference type="SUPFAM" id="SSF56935">
    <property type="entry name" value="Porins"/>
    <property type="match status" value="1"/>
</dbReference>
<feature type="domain" description="TonB-dependent receptor plug" evidence="8">
    <location>
        <begin position="214"/>
        <end position="331"/>
    </location>
</feature>
<dbReference type="AlphaFoldDB" id="R7ZTL2"/>
<keyword evidence="9" id="KW-0675">Receptor</keyword>
<dbReference type="FunFam" id="2.170.130.10:FF:000008">
    <property type="entry name" value="SusC/RagA family TonB-linked outer membrane protein"/>
    <property type="match status" value="1"/>
</dbReference>